<dbReference type="SUPFAM" id="SSF56176">
    <property type="entry name" value="FAD-binding/transporter-associated domain-like"/>
    <property type="match status" value="1"/>
</dbReference>
<dbReference type="PROSITE" id="PS51387">
    <property type="entry name" value="FAD_PCMH"/>
    <property type="match status" value="1"/>
</dbReference>
<dbReference type="PROSITE" id="PS51837">
    <property type="entry name" value="LITAF"/>
    <property type="match status" value="1"/>
</dbReference>
<organism evidence="7 8">
    <name type="scientific">Neonectria ditissima</name>
    <dbReference type="NCBI Taxonomy" id="78410"/>
    <lineage>
        <taxon>Eukaryota</taxon>
        <taxon>Fungi</taxon>
        <taxon>Dikarya</taxon>
        <taxon>Ascomycota</taxon>
        <taxon>Pezizomycotina</taxon>
        <taxon>Sordariomycetes</taxon>
        <taxon>Hypocreomycetidae</taxon>
        <taxon>Hypocreales</taxon>
        <taxon>Nectriaceae</taxon>
        <taxon>Neonectria</taxon>
    </lineage>
</organism>
<dbReference type="PANTHER" id="PTHR42973:SF53">
    <property type="entry name" value="FAD-BINDING PCMH-TYPE DOMAIN-CONTAINING PROTEIN-RELATED"/>
    <property type="match status" value="1"/>
</dbReference>
<evidence type="ECO:0000256" key="2">
    <source>
        <dbReference type="ARBA" id="ARBA00022630"/>
    </source>
</evidence>
<keyword evidence="4" id="KW-0560">Oxidoreductase</keyword>
<sequence>MDSRLFESHDVCDYIAPRCYVGRLRIVTIRDLLSAQRTSQLFLDRLIRSPRAIRSGEKTIDYDSFPEVVVSDDPESARSDNPVTGYNLPEVAYSDAPELEKQGIEIYDGLEVVALQEPSTRTVTPLHLLGHQPDWIDCPFCERRVRTITKKKPSNLTHMQAAFLLVATGPGAAIPYAAKWGFNTEHHCENCDNKVAQLSKGKYVFVCKCDALVAASLDGFVFFPPDAEYEASISSYYSVAVQQLRPWCIVRPHTSEQVSRALTALVAASPAGSWDIAVRGGGHSHFASNNVANGVTIDLSRMNWTVYNKDSELAFIGPGSRWGSVYSEIEKYERSLTGGRLASVGVSGLVLGGGISFHTGTRGFACDAVKNYEVVLANGSIVNANEREHVDLFKALKGGSSNFGIVTRFDMETFEAAKGGIYGGILRYNYEHKAAVLDQLVRMIDMNHEHPEDAMPIAFMSSGSGPTTIIAYTVNTLGIENSTSFASLAALPNIGDTRRRLSYGQLISASPDSSGERTVWFSICFQNKIKILTKLMDLYDGLVADLRQVIAEDDLSVQFVLQPLPIHYSQKGAGSNVLGLDQTLIHNSVVWNAIVDVKTVEQEALARTQLAALVAELETFTALNDASTPWRFLNYVNPAQDPIKSYGEDNVQFLKDVAAKYDPQGVFQTRVSGGFKVSRVGL</sequence>
<feature type="domain" description="FAD-binding PCMH-type" evidence="5">
    <location>
        <begin position="242"/>
        <end position="416"/>
    </location>
</feature>
<keyword evidence="8" id="KW-1185">Reference proteome</keyword>
<evidence type="ECO:0000313" key="7">
    <source>
        <dbReference type="EMBL" id="KPM38571.1"/>
    </source>
</evidence>
<accession>A0A0P7BDL6</accession>
<dbReference type="InterPro" id="IPR050416">
    <property type="entry name" value="FAD-linked_Oxidoreductase"/>
</dbReference>
<evidence type="ECO:0008006" key="9">
    <source>
        <dbReference type="Google" id="ProtNLM"/>
    </source>
</evidence>
<evidence type="ECO:0000256" key="4">
    <source>
        <dbReference type="ARBA" id="ARBA00023002"/>
    </source>
</evidence>
<evidence type="ECO:0000259" key="5">
    <source>
        <dbReference type="PROSITE" id="PS51387"/>
    </source>
</evidence>
<proteinExistence type="inferred from homology"/>
<dbReference type="AlphaFoldDB" id="A0A0P7BDL6"/>
<dbReference type="InterPro" id="IPR006629">
    <property type="entry name" value="LITAF"/>
</dbReference>
<dbReference type="InterPro" id="IPR006094">
    <property type="entry name" value="Oxid_FAD_bind_N"/>
</dbReference>
<feature type="domain" description="LITAF" evidence="6">
    <location>
        <begin position="118"/>
        <end position="200"/>
    </location>
</feature>
<dbReference type="Pfam" id="PF10601">
    <property type="entry name" value="zf-LITAF-like"/>
    <property type="match status" value="1"/>
</dbReference>
<dbReference type="InterPro" id="IPR036318">
    <property type="entry name" value="FAD-bd_PCMH-like_sf"/>
</dbReference>
<dbReference type="Proteomes" id="UP000050424">
    <property type="component" value="Unassembled WGS sequence"/>
</dbReference>
<dbReference type="InterPro" id="IPR016169">
    <property type="entry name" value="FAD-bd_PCMH_sub2"/>
</dbReference>
<dbReference type="GO" id="GO:0071949">
    <property type="term" value="F:FAD binding"/>
    <property type="evidence" value="ECO:0007669"/>
    <property type="project" value="InterPro"/>
</dbReference>
<protein>
    <recommendedName>
        <fullName evidence="9">FAD-binding PCMH-type domain-containing protein</fullName>
    </recommendedName>
</protein>
<evidence type="ECO:0000313" key="8">
    <source>
        <dbReference type="Proteomes" id="UP000050424"/>
    </source>
</evidence>
<dbReference type="STRING" id="78410.A0A0P7BDL6"/>
<comment type="caution">
    <text evidence="7">The sequence shown here is derived from an EMBL/GenBank/DDBJ whole genome shotgun (WGS) entry which is preliminary data.</text>
</comment>
<gene>
    <name evidence="7" type="ORF">AK830_g7988</name>
</gene>
<dbReference type="EMBL" id="LKCW01000130">
    <property type="protein sequence ID" value="KPM38571.1"/>
    <property type="molecule type" value="Genomic_DNA"/>
</dbReference>
<keyword evidence="3" id="KW-0274">FAD</keyword>
<dbReference type="GO" id="GO:0016491">
    <property type="term" value="F:oxidoreductase activity"/>
    <property type="evidence" value="ECO:0007669"/>
    <property type="project" value="UniProtKB-KW"/>
</dbReference>
<keyword evidence="2" id="KW-0285">Flavoprotein</keyword>
<evidence type="ECO:0000256" key="3">
    <source>
        <dbReference type="ARBA" id="ARBA00022827"/>
    </source>
</evidence>
<comment type="similarity">
    <text evidence="1">Belongs to the oxygen-dependent FAD-linked oxidoreductase family.</text>
</comment>
<dbReference type="PANTHER" id="PTHR42973">
    <property type="entry name" value="BINDING OXIDOREDUCTASE, PUTATIVE (AFU_ORTHOLOGUE AFUA_1G17690)-RELATED"/>
    <property type="match status" value="1"/>
</dbReference>
<name>A0A0P7BDL6_9HYPO</name>
<dbReference type="OrthoDB" id="2151789at2759"/>
<dbReference type="Pfam" id="PF01565">
    <property type="entry name" value="FAD_binding_4"/>
    <property type="match status" value="1"/>
</dbReference>
<dbReference type="InterPro" id="IPR016166">
    <property type="entry name" value="FAD-bd_PCMH"/>
</dbReference>
<reference evidence="7 8" key="1">
    <citation type="submission" date="2015-09" db="EMBL/GenBank/DDBJ databases">
        <title>Draft genome of a European isolate of the apple canker pathogen Neonectria ditissima.</title>
        <authorList>
            <person name="Gomez-Cortecero A."/>
            <person name="Harrison R.J."/>
            <person name="Armitage A.D."/>
        </authorList>
    </citation>
    <scope>NUCLEOTIDE SEQUENCE [LARGE SCALE GENOMIC DNA]</scope>
    <source>
        <strain evidence="7 8">R09/05</strain>
    </source>
</reference>
<evidence type="ECO:0000256" key="1">
    <source>
        <dbReference type="ARBA" id="ARBA00005466"/>
    </source>
</evidence>
<dbReference type="Gene3D" id="3.30.465.10">
    <property type="match status" value="1"/>
</dbReference>
<evidence type="ECO:0000259" key="6">
    <source>
        <dbReference type="PROSITE" id="PS51837"/>
    </source>
</evidence>